<dbReference type="AlphaFoldDB" id="A0A6J4INI0"/>
<feature type="non-terminal residue" evidence="2">
    <location>
        <position position="1"/>
    </location>
</feature>
<proteinExistence type="predicted"/>
<organism evidence="2">
    <name type="scientific">uncultured Acetobacteraceae bacterium</name>
    <dbReference type="NCBI Taxonomy" id="169975"/>
    <lineage>
        <taxon>Bacteria</taxon>
        <taxon>Pseudomonadati</taxon>
        <taxon>Pseudomonadota</taxon>
        <taxon>Alphaproteobacteria</taxon>
        <taxon>Acetobacterales</taxon>
        <taxon>Acetobacteraceae</taxon>
        <taxon>environmental samples</taxon>
    </lineage>
</organism>
<accession>A0A6J4INI0</accession>
<sequence>AVHLYAHARRAGLRCRRVADRRALHPGLRRRHRGAVGAAGPRPGGDRRRADDRLRTRRHAGDPDAGPPDDRHRVGRAAGPVALAVRLRRQGLLAAPARRHHGDRRRADDPHRARGRDGRNGRAGGL</sequence>
<feature type="compositionally biased region" description="Basic and acidic residues" evidence="1">
    <location>
        <begin position="44"/>
        <end position="72"/>
    </location>
</feature>
<gene>
    <name evidence="2" type="ORF">AVDCRST_MAG04-2411</name>
</gene>
<protein>
    <submittedName>
        <fullName evidence="2">Uncharacterized protein</fullName>
    </submittedName>
</protein>
<feature type="non-terminal residue" evidence="2">
    <location>
        <position position="126"/>
    </location>
</feature>
<reference evidence="2" key="1">
    <citation type="submission" date="2020-02" db="EMBL/GenBank/DDBJ databases">
        <authorList>
            <person name="Meier V. D."/>
        </authorList>
    </citation>
    <scope>NUCLEOTIDE SEQUENCE</scope>
    <source>
        <strain evidence="2">AVDCRST_MAG04</strain>
    </source>
</reference>
<evidence type="ECO:0000256" key="1">
    <source>
        <dbReference type="SAM" id="MobiDB-lite"/>
    </source>
</evidence>
<name>A0A6J4INI0_9PROT</name>
<feature type="compositionally biased region" description="Basic and acidic residues" evidence="1">
    <location>
        <begin position="105"/>
        <end position="120"/>
    </location>
</feature>
<dbReference type="EMBL" id="CADCTL010000166">
    <property type="protein sequence ID" value="CAA9255629.1"/>
    <property type="molecule type" value="Genomic_DNA"/>
</dbReference>
<evidence type="ECO:0000313" key="2">
    <source>
        <dbReference type="EMBL" id="CAA9255629.1"/>
    </source>
</evidence>
<feature type="region of interest" description="Disordered" evidence="1">
    <location>
        <begin position="21"/>
        <end position="126"/>
    </location>
</feature>